<dbReference type="InterPro" id="IPR024983">
    <property type="entry name" value="CHAT_dom"/>
</dbReference>
<feature type="repeat" description="TPR" evidence="1">
    <location>
        <begin position="687"/>
        <end position="720"/>
    </location>
</feature>
<dbReference type="PROSITE" id="PS50293">
    <property type="entry name" value="TPR_REGION"/>
    <property type="match status" value="1"/>
</dbReference>
<evidence type="ECO:0000259" key="3">
    <source>
        <dbReference type="Pfam" id="PF12770"/>
    </source>
</evidence>
<reference evidence="5" key="1">
    <citation type="submission" date="2015-07" db="EMBL/GenBank/DDBJ databases">
        <title>Genome Of Nitrogen-Fixing Cyanobacterium Nostoc piscinale CENA21 From Solimoes/Amazon River Floodplain Sediments And Comparative Genomics To Uncover Biosynthetic Natural Products Potential.</title>
        <authorList>
            <person name="Leao T.F."/>
            <person name="Leao P.N."/>
            <person name="Guimaraes P.I."/>
            <person name="de Melo A.G.C."/>
            <person name="Ramos R.T.J."/>
            <person name="Silva A."/>
            <person name="Fiore M.F."/>
            <person name="Schneider M.P.C."/>
        </authorList>
    </citation>
    <scope>NUCLEOTIDE SEQUENCE [LARGE SCALE GENOMIC DNA]</scope>
    <source>
        <strain evidence="5">CENA21</strain>
    </source>
</reference>
<dbReference type="Gene3D" id="1.25.40.10">
    <property type="entry name" value="Tetratricopeptide repeat domain"/>
    <property type="match status" value="8"/>
</dbReference>
<sequence>MQSLALRMPALAVLLAIFSIDSGLMNYHPIQGRVWAAELIADNQVVAQIPEAQKLFEQGNQQMARSQFASALQSFQQALNIYQAIGDRAHTAAVLNKLGEVYRHQGQTQTALQHHQQALAITKELNNRAEEAASLHHIAAVYATQGQYKNALQFYQQALSIWREVKDKSGEAITLIGLGNTYVSYIKSQLYYQQIKKPEEIKSYAEVRKYYQQALMIMGVLGDRAGVGWSLNGIGMTYATLDQKEQAVKYYEQALAQMRQAGDRIGEATVMLNLSQDYNWGIDNQREYRPISLDFSEPALAIVREIGDRPLTAKILIAIASTYKNKGEQPQIALEYYQQALPIAREIGDRSLEEEILNNLGYIYHSQGYPQTAQEYEEQALAIRQEMGVHVGWTTNIVKQAILVTYNIPQKRPTLITLLTGEALIHYRNGEAHAKFARYPAALSSYQQALAIVRQQKNRPWEWVILNQMGTIYETLGQLQVALDTYQQSLAIRREVAEQSTKTPIPHTIRVAFGTDVNIHRPVGIKLEDGLSNGLIKVGEGKPIKTAITTVESAEIAEIEKRGQRLEVIAGVAGWQNFAENEEENTLANIADIYKTLGQYQTALQFYKEALAIINAEMSSPENVEVRWRREELSPGDYRQQEQRIKRSMGAVYAALGQYQTALDYYQQSLAIVNMENSSHRLVNQKPILLSQIGEIYTNLGQYEAALTAYQQALAIARDPQTQDNYFVPEQQIRQFGQQELFRWTKIPFEKPDQAAILNSIAAIYAKLGQNQTAQEYREQANTLQREISNRNLENITGQKAVLITEVGRDAAKKTLVQVQPLEGDAVVLFARANSYATQGQYLKTQYQAALQAYQQALTIVRQQKNRPWEGIILTQMSAVYKLLGENQAATQVDQQALAIRQEIAKQSEKTATLLSKTPLSGAVYGEEIEIRLPSGKITTFNPAGGVIFFAQTPEKLKADQLYEAGLRQYIKREYARAIKTFETALLMYQQIEDKTGTGRTLFHLGDVYHHQRNYQQALKYYQQALAIQQEIGDRGWEKSSLKVIAAIYTNQAGEFLIVGKYQAALEKYQQVLEIAKKLGDEPRQWRTFHQMAIIYRNLGEYKLALDYYQKALPIQQEILGDWVGIEFNMGQIHEVLGQYELALKSYQEALKIAKRPVLIDSDGKWIGDIDGEVNALNAIGSIYSRQEKYELALNFHQQALTVLAKINNKELQNFLQGTTYYNIGVVHLKQRQYQLALDYLQPALTIYQQLKFRRTEGITLHAIAKVYLEQEKYELAGKLLQQSLVIAQEIGNKESEGHILNTIGNLLEKQNQPELAIIFFKQSVNVREAIRNNIRELSKEQQQSYTETIAKDYRHLADILLQRNRILEAQQVLDLLKVQEIDDYLRDVRGSEKTATGVVERPQERQIREVMQAEFDQAIALGRELAQLENISVSSRTPEQKQRILELRKIQQSLAKDFNTFLDSPKVREWIAQLQQTTQGQSFNLESSASALQDNLKKLQQGAVILYPLVLSDRLELVLVTPYAPPIRRTVAVTQEELNRAIVEFRTTLPKRTPKITVPAQKLYDLLIKPLENDLAQAQAQTIIYAPDGQLRYIPLAALYDGEKWLIERFQINNITAVSLTDLNTKPQNQLNVLAAAFTQGKYSFQVGSQQFDFSGLPFAGLEVETLAQTIPSTKKLLDKQFNSDIVLEMNDYAVVHLATHAAFTTGQPEESFILLGNGDRVTLRDIKNWRLPNVDLIVLSACETGLGDQFGNGREILGFGYQIQQTGARAAIASLWSVDDGGTQVLMNAFYNILAQGKTTKAAALRQAQIALITGKYGNLTPQLSEHLSHPFYWSAFILIGNGL</sequence>
<evidence type="ECO:0000256" key="2">
    <source>
        <dbReference type="SAM" id="Coils"/>
    </source>
</evidence>
<feature type="repeat" description="TPR" evidence="1">
    <location>
        <begin position="1174"/>
        <end position="1207"/>
    </location>
</feature>
<evidence type="ECO:0000256" key="1">
    <source>
        <dbReference type="PROSITE-ProRule" id="PRU00339"/>
    </source>
</evidence>
<feature type="repeat" description="TPR" evidence="1">
    <location>
        <begin position="584"/>
        <end position="617"/>
    </location>
</feature>
<feature type="repeat" description="TPR" evidence="1">
    <location>
        <begin position="1046"/>
        <end position="1079"/>
    </location>
</feature>
<keyword evidence="5" id="KW-1185">Reference proteome</keyword>
<feature type="repeat" description="TPR" evidence="1">
    <location>
        <begin position="132"/>
        <end position="165"/>
    </location>
</feature>
<dbReference type="InterPro" id="IPR019734">
    <property type="entry name" value="TPR_rpt"/>
</dbReference>
<dbReference type="Pfam" id="PF13181">
    <property type="entry name" value="TPR_8"/>
    <property type="match status" value="2"/>
</dbReference>
<dbReference type="Pfam" id="PF13424">
    <property type="entry name" value="TPR_12"/>
    <property type="match status" value="11"/>
</dbReference>
<dbReference type="PATRIC" id="fig|224013.5.peg.2168"/>
<feature type="coiled-coil region" evidence="2">
    <location>
        <begin position="767"/>
        <end position="794"/>
    </location>
</feature>
<feature type="repeat" description="TPR" evidence="1">
    <location>
        <begin position="1086"/>
        <end position="1119"/>
    </location>
</feature>
<dbReference type="PROSITE" id="PS50005">
    <property type="entry name" value="TPR"/>
    <property type="match status" value="11"/>
</dbReference>
<feature type="repeat" description="TPR" evidence="1">
    <location>
        <begin position="999"/>
        <end position="1032"/>
    </location>
</feature>
<feature type="repeat" description="TPR" evidence="1">
    <location>
        <begin position="643"/>
        <end position="676"/>
    </location>
</feature>
<name>A0A0M4SW96_9NOSO</name>
<dbReference type="Proteomes" id="UP000062645">
    <property type="component" value="Chromosome"/>
</dbReference>
<dbReference type="STRING" id="224013.ACX27_08925"/>
<gene>
    <name evidence="4" type="ORF">ACX27_08925</name>
</gene>
<dbReference type="PANTHER" id="PTHR10098">
    <property type="entry name" value="RAPSYN-RELATED"/>
    <property type="match status" value="1"/>
</dbReference>
<dbReference type="InterPro" id="IPR011990">
    <property type="entry name" value="TPR-like_helical_dom_sf"/>
</dbReference>
<feature type="repeat" description="TPR" evidence="1">
    <location>
        <begin position="1218"/>
        <end position="1251"/>
    </location>
</feature>
<feature type="repeat" description="TPR" evidence="1">
    <location>
        <begin position="1124"/>
        <end position="1157"/>
    </location>
</feature>
<evidence type="ECO:0000313" key="4">
    <source>
        <dbReference type="EMBL" id="ALF52946.1"/>
    </source>
</evidence>
<dbReference type="Pfam" id="PF12770">
    <property type="entry name" value="CHAT"/>
    <property type="match status" value="1"/>
</dbReference>
<dbReference type="SUPFAM" id="SSF48452">
    <property type="entry name" value="TPR-like"/>
    <property type="match status" value="8"/>
</dbReference>
<feature type="domain" description="CHAT" evidence="3">
    <location>
        <begin position="1560"/>
        <end position="1844"/>
    </location>
</feature>
<dbReference type="EMBL" id="CP012036">
    <property type="protein sequence ID" value="ALF52946.1"/>
    <property type="molecule type" value="Genomic_DNA"/>
</dbReference>
<keyword evidence="1" id="KW-0802">TPR repeat</keyword>
<dbReference type="OrthoDB" id="437421at2"/>
<proteinExistence type="predicted"/>
<dbReference type="KEGG" id="npz:ACX27_08925"/>
<evidence type="ECO:0000313" key="5">
    <source>
        <dbReference type="Proteomes" id="UP000062645"/>
    </source>
</evidence>
<dbReference type="PANTHER" id="PTHR10098:SF108">
    <property type="entry name" value="TETRATRICOPEPTIDE REPEAT PROTEIN 28"/>
    <property type="match status" value="1"/>
</dbReference>
<reference evidence="4 5" key="2">
    <citation type="journal article" date="2016" name="Genome Announc.">
        <title>Draft Genome Sequence of the N2-Fixing Cyanobacterium Nostoc piscinale CENA21, Isolated from the Brazilian Amazon Floodplain.</title>
        <authorList>
            <person name="Leao T."/>
            <person name="Guimaraes P.I."/>
            <person name="de Melo A.G."/>
            <person name="Ramos R.T."/>
            <person name="Leao P.N."/>
            <person name="Silva A."/>
            <person name="Fiore M.F."/>
            <person name="Schneider M.P."/>
        </authorList>
    </citation>
    <scope>NUCLEOTIDE SEQUENCE [LARGE SCALE GENOMIC DNA]</scope>
    <source>
        <strain evidence="4 5">CENA21</strain>
    </source>
</reference>
<organism evidence="4 5">
    <name type="scientific">Nostoc piscinale CENA21</name>
    <dbReference type="NCBI Taxonomy" id="224013"/>
    <lineage>
        <taxon>Bacteria</taxon>
        <taxon>Bacillati</taxon>
        <taxon>Cyanobacteriota</taxon>
        <taxon>Cyanophyceae</taxon>
        <taxon>Nostocales</taxon>
        <taxon>Nostocaceae</taxon>
        <taxon>Nostoc</taxon>
    </lineage>
</organism>
<accession>A0A0M4SW96</accession>
<protein>
    <recommendedName>
        <fullName evidence="3">CHAT domain-containing protein</fullName>
    </recommendedName>
</protein>
<dbReference type="RefSeq" id="WP_062291100.1">
    <property type="nucleotide sequence ID" value="NZ_CP012036.1"/>
</dbReference>
<dbReference type="SMART" id="SM00028">
    <property type="entry name" value="TPR"/>
    <property type="match status" value="22"/>
</dbReference>
<feature type="repeat" description="TPR" evidence="1">
    <location>
        <begin position="92"/>
        <end position="125"/>
    </location>
</feature>
<keyword evidence="2" id="KW-0175">Coiled coil</keyword>